<protein>
    <submittedName>
        <fullName evidence="1">42163_t:CDS:1</fullName>
    </submittedName>
</protein>
<accession>A0ABN7WQG2</accession>
<comment type="caution">
    <text evidence="1">The sequence shown here is derived from an EMBL/GenBank/DDBJ whole genome shotgun (WGS) entry which is preliminary data.</text>
</comment>
<gene>
    <name evidence="1" type="ORF">GMARGA_LOCUS33169</name>
</gene>
<feature type="non-terminal residue" evidence="1">
    <location>
        <position position="193"/>
    </location>
</feature>
<name>A0ABN7WQG2_GIGMA</name>
<proteinExistence type="predicted"/>
<evidence type="ECO:0000313" key="2">
    <source>
        <dbReference type="Proteomes" id="UP000789901"/>
    </source>
</evidence>
<organism evidence="1 2">
    <name type="scientific">Gigaspora margarita</name>
    <dbReference type="NCBI Taxonomy" id="4874"/>
    <lineage>
        <taxon>Eukaryota</taxon>
        <taxon>Fungi</taxon>
        <taxon>Fungi incertae sedis</taxon>
        <taxon>Mucoromycota</taxon>
        <taxon>Glomeromycotina</taxon>
        <taxon>Glomeromycetes</taxon>
        <taxon>Diversisporales</taxon>
        <taxon>Gigasporaceae</taxon>
        <taxon>Gigaspora</taxon>
    </lineage>
</organism>
<keyword evidence="2" id="KW-1185">Reference proteome</keyword>
<sequence length="193" mass="22587">TAKDMGISIRNAEWKKNWTIGTHDRASTEIRNLLNNKDLFQKLEQMVLENKITRSIKEVFKQVDKINETQIKPEKRKLSHKRSKKEWVIGKKENSTGPFLGKVEKKFLNKKMRILEWEKANKENLSPYSPPKTSIVPTSKTLKAKMNEVEDVSPWIKQKNKGGWAMTISLKHLKNLIASKKRFAERKESKMEQ</sequence>
<dbReference type="EMBL" id="CAJVQB010054237">
    <property type="protein sequence ID" value="CAG8836717.1"/>
    <property type="molecule type" value="Genomic_DNA"/>
</dbReference>
<reference evidence="1 2" key="1">
    <citation type="submission" date="2021-06" db="EMBL/GenBank/DDBJ databases">
        <authorList>
            <person name="Kallberg Y."/>
            <person name="Tangrot J."/>
            <person name="Rosling A."/>
        </authorList>
    </citation>
    <scope>NUCLEOTIDE SEQUENCE [LARGE SCALE GENOMIC DNA]</scope>
    <source>
        <strain evidence="1 2">120-4 pot B 10/14</strain>
    </source>
</reference>
<dbReference type="Proteomes" id="UP000789901">
    <property type="component" value="Unassembled WGS sequence"/>
</dbReference>
<evidence type="ECO:0000313" key="1">
    <source>
        <dbReference type="EMBL" id="CAG8836717.1"/>
    </source>
</evidence>
<feature type="non-terminal residue" evidence="1">
    <location>
        <position position="1"/>
    </location>
</feature>